<feature type="compositionally biased region" description="Acidic residues" evidence="1">
    <location>
        <begin position="57"/>
        <end position="67"/>
    </location>
</feature>
<dbReference type="AlphaFoldDB" id="A0A2A2LJZ5"/>
<dbReference type="OrthoDB" id="5829487at2759"/>
<feature type="region of interest" description="Disordered" evidence="1">
    <location>
        <begin position="48"/>
        <end position="67"/>
    </location>
</feature>
<reference evidence="2 3" key="1">
    <citation type="journal article" date="2017" name="Curr. Biol.">
        <title>Genome architecture and evolution of a unichromosomal asexual nematode.</title>
        <authorList>
            <person name="Fradin H."/>
            <person name="Zegar C."/>
            <person name="Gutwein M."/>
            <person name="Lucas J."/>
            <person name="Kovtun M."/>
            <person name="Corcoran D."/>
            <person name="Baugh L.R."/>
            <person name="Kiontke K."/>
            <person name="Gunsalus K."/>
            <person name="Fitch D.H."/>
            <person name="Piano F."/>
        </authorList>
    </citation>
    <scope>NUCLEOTIDE SEQUENCE [LARGE SCALE GENOMIC DNA]</scope>
    <source>
        <strain evidence="2">PF1309</strain>
    </source>
</reference>
<gene>
    <name evidence="2" type="ORF">WR25_24460</name>
</gene>
<feature type="compositionally biased region" description="Polar residues" evidence="1">
    <location>
        <begin position="1"/>
        <end position="19"/>
    </location>
</feature>
<proteinExistence type="predicted"/>
<accession>A0A2A2LJZ5</accession>
<evidence type="ECO:0000313" key="2">
    <source>
        <dbReference type="EMBL" id="PAV86425.1"/>
    </source>
</evidence>
<dbReference type="EMBL" id="LIAE01006666">
    <property type="protein sequence ID" value="PAV86425.1"/>
    <property type="molecule type" value="Genomic_DNA"/>
</dbReference>
<keyword evidence="3" id="KW-1185">Reference proteome</keyword>
<name>A0A2A2LJZ5_9BILA</name>
<organism evidence="2 3">
    <name type="scientific">Diploscapter pachys</name>
    <dbReference type="NCBI Taxonomy" id="2018661"/>
    <lineage>
        <taxon>Eukaryota</taxon>
        <taxon>Metazoa</taxon>
        <taxon>Ecdysozoa</taxon>
        <taxon>Nematoda</taxon>
        <taxon>Chromadorea</taxon>
        <taxon>Rhabditida</taxon>
        <taxon>Rhabditina</taxon>
        <taxon>Rhabditomorpha</taxon>
        <taxon>Rhabditoidea</taxon>
        <taxon>Rhabditidae</taxon>
        <taxon>Diploscapter</taxon>
    </lineage>
</organism>
<evidence type="ECO:0000313" key="3">
    <source>
        <dbReference type="Proteomes" id="UP000218231"/>
    </source>
</evidence>
<sequence>MVQAPPVTSDSAGTSNCKNSQRRRFLPAGNSMRSKTIELGVLSEVDEDVYENQKDTTDDDFDEEPDDIIPTKDIAITSSAMEFPPPPVSISQIPNFPTATITMNGNMGSMHGVATGARGGTVRTIARHLSERQRLDKGKLQAARLMCLGISLRPRALGYRLTIRKNDKAEWGDRQWNAEETVFTADG</sequence>
<comment type="caution">
    <text evidence="2">The sequence shown here is derived from an EMBL/GenBank/DDBJ whole genome shotgun (WGS) entry which is preliminary data.</text>
</comment>
<protein>
    <submittedName>
        <fullName evidence="2">Uncharacterized protein</fullName>
    </submittedName>
</protein>
<dbReference type="Proteomes" id="UP000218231">
    <property type="component" value="Unassembled WGS sequence"/>
</dbReference>
<evidence type="ECO:0000256" key="1">
    <source>
        <dbReference type="SAM" id="MobiDB-lite"/>
    </source>
</evidence>
<feature type="region of interest" description="Disordered" evidence="1">
    <location>
        <begin position="1"/>
        <end position="31"/>
    </location>
</feature>